<evidence type="ECO:0000259" key="2">
    <source>
        <dbReference type="PROSITE" id="PS50222"/>
    </source>
</evidence>
<accession>A0A399QVI6</accession>
<feature type="domain" description="EF-hand" evidence="2">
    <location>
        <begin position="109"/>
        <end position="144"/>
    </location>
</feature>
<reference evidence="3 4" key="1">
    <citation type="submission" date="2018-08" db="EMBL/GenBank/DDBJ databases">
        <title>Henriciella mobilis sp. nov., isolated from seawater.</title>
        <authorList>
            <person name="Cheng H."/>
            <person name="Wu Y.-H."/>
            <person name="Xu X.-W."/>
            <person name="Guo L.-L."/>
        </authorList>
    </citation>
    <scope>NUCLEOTIDE SEQUENCE [LARGE SCALE GENOMIC DNA]</scope>
    <source>
        <strain evidence="3 4">CCUG66934</strain>
    </source>
</reference>
<evidence type="ECO:0000313" key="3">
    <source>
        <dbReference type="EMBL" id="RIJ21577.1"/>
    </source>
</evidence>
<gene>
    <name evidence="3" type="ORF">D1224_12480</name>
</gene>
<name>A0A399QVI6_9PROT</name>
<evidence type="ECO:0000256" key="1">
    <source>
        <dbReference type="SAM" id="MobiDB-lite"/>
    </source>
</evidence>
<comment type="caution">
    <text evidence="3">The sequence shown here is derived from an EMBL/GenBank/DDBJ whole genome shotgun (WGS) entry which is preliminary data.</text>
</comment>
<dbReference type="AlphaFoldDB" id="A0A399QVI6"/>
<dbReference type="EMBL" id="QWGB01000008">
    <property type="protein sequence ID" value="RIJ21577.1"/>
    <property type="molecule type" value="Genomic_DNA"/>
</dbReference>
<protein>
    <recommendedName>
        <fullName evidence="2">EF-hand domain-containing protein</fullName>
    </recommendedName>
</protein>
<proteinExistence type="predicted"/>
<feature type="compositionally biased region" description="Low complexity" evidence="1">
    <location>
        <begin position="139"/>
        <end position="151"/>
    </location>
</feature>
<organism evidence="3 4">
    <name type="scientific">Henriciella barbarensis</name>
    <dbReference type="NCBI Taxonomy" id="86342"/>
    <lineage>
        <taxon>Bacteria</taxon>
        <taxon>Pseudomonadati</taxon>
        <taxon>Pseudomonadota</taxon>
        <taxon>Alphaproteobacteria</taxon>
        <taxon>Hyphomonadales</taxon>
        <taxon>Hyphomonadaceae</taxon>
        <taxon>Henriciella</taxon>
    </lineage>
</organism>
<dbReference type="GO" id="GO:0005509">
    <property type="term" value="F:calcium ion binding"/>
    <property type="evidence" value="ECO:0007669"/>
    <property type="project" value="InterPro"/>
</dbReference>
<dbReference type="PROSITE" id="PS00018">
    <property type="entry name" value="EF_HAND_1"/>
    <property type="match status" value="1"/>
</dbReference>
<dbReference type="PROSITE" id="PS50222">
    <property type="entry name" value="EF_HAND_2"/>
    <property type="match status" value="1"/>
</dbReference>
<dbReference type="InterPro" id="IPR002048">
    <property type="entry name" value="EF_hand_dom"/>
</dbReference>
<feature type="region of interest" description="Disordered" evidence="1">
    <location>
        <begin position="134"/>
        <end position="165"/>
    </location>
</feature>
<dbReference type="Proteomes" id="UP000265431">
    <property type="component" value="Unassembled WGS sequence"/>
</dbReference>
<keyword evidence="4" id="KW-1185">Reference proteome</keyword>
<dbReference type="SUPFAM" id="SSF47473">
    <property type="entry name" value="EF-hand"/>
    <property type="match status" value="1"/>
</dbReference>
<dbReference type="InterPro" id="IPR018247">
    <property type="entry name" value="EF_Hand_1_Ca_BS"/>
</dbReference>
<dbReference type="Gene3D" id="1.10.238.10">
    <property type="entry name" value="EF-hand"/>
    <property type="match status" value="1"/>
</dbReference>
<feature type="region of interest" description="Disordered" evidence="1">
    <location>
        <begin position="11"/>
        <end position="31"/>
    </location>
</feature>
<evidence type="ECO:0000313" key="4">
    <source>
        <dbReference type="Proteomes" id="UP000265431"/>
    </source>
</evidence>
<sequence>MLLVSACAGHPDGHAGGPQGPGPRQVSGPVAPPTALLFTGFDENGDMFVSEAELHAGLNSAWPTFADGEHSTSTLSLDNWLERALGSADTELSPIAFDSNIDSVISRREFDVRFAAVFERLDKDENGELTRAELLFTPARASRQSSSQSGGRAREGRPRGRPQRQ</sequence>
<dbReference type="InterPro" id="IPR011992">
    <property type="entry name" value="EF-hand-dom_pair"/>
</dbReference>